<proteinExistence type="predicted"/>
<reference evidence="1" key="1">
    <citation type="journal article" date="2021" name="Proc. Natl. Acad. Sci. U.S.A.">
        <title>A Catalog of Tens of Thousands of Viruses from Human Metagenomes Reveals Hidden Associations with Chronic Diseases.</title>
        <authorList>
            <person name="Tisza M.J."/>
            <person name="Buck C.B."/>
        </authorList>
    </citation>
    <scope>NUCLEOTIDE SEQUENCE</scope>
    <source>
        <strain evidence="1">CteHV32</strain>
    </source>
</reference>
<dbReference type="EMBL" id="BK015653">
    <property type="protein sequence ID" value="DAE18313.1"/>
    <property type="molecule type" value="Genomic_DNA"/>
</dbReference>
<protein>
    <submittedName>
        <fullName evidence="1">Uncharacterized protein</fullName>
    </submittedName>
</protein>
<organism evidence="1">
    <name type="scientific">Siphoviridae sp. cteHV32</name>
    <dbReference type="NCBI Taxonomy" id="2825588"/>
    <lineage>
        <taxon>Viruses</taxon>
        <taxon>Duplodnaviria</taxon>
        <taxon>Heunggongvirae</taxon>
        <taxon>Uroviricota</taxon>
        <taxon>Caudoviricetes</taxon>
    </lineage>
</organism>
<accession>A0A8S5QHP7</accession>
<name>A0A8S5QHP7_9CAUD</name>
<sequence>MKNFDNFLKTVDMNKLVSPTVDAIENSDNPISAISALSTSIAINLLRQYHEWNSEQRN</sequence>
<evidence type="ECO:0000313" key="1">
    <source>
        <dbReference type="EMBL" id="DAE18313.1"/>
    </source>
</evidence>